<keyword evidence="4" id="KW-0732">Signal</keyword>
<dbReference type="STRING" id="9785.ENSLAFP00000024853"/>
<keyword evidence="6" id="KW-0044">Antibiotic</keyword>
<keyword evidence="2" id="KW-0964">Secreted</keyword>
<keyword evidence="3" id="KW-0929">Antimicrobial</keyword>
<evidence type="ECO:0000256" key="3">
    <source>
        <dbReference type="ARBA" id="ARBA00022529"/>
    </source>
</evidence>
<dbReference type="GO" id="GO:0042742">
    <property type="term" value="P:defense response to bacterium"/>
    <property type="evidence" value="ECO:0007669"/>
    <property type="project" value="UniProtKB-KW"/>
</dbReference>
<comment type="subcellular location">
    <subcellularLocation>
        <location evidence="1">Secreted</location>
    </subcellularLocation>
</comment>
<dbReference type="HOGENOM" id="CLU_197160_1_0_1"/>
<proteinExistence type="predicted"/>
<evidence type="ECO:0000256" key="2">
    <source>
        <dbReference type="ARBA" id="ARBA00022525"/>
    </source>
</evidence>
<reference evidence="9" key="3">
    <citation type="submission" date="2025-09" db="UniProtKB">
        <authorList>
            <consortium name="Ensembl"/>
        </authorList>
    </citation>
    <scope>IDENTIFICATION</scope>
    <source>
        <strain evidence="9">Isolate ISIS603380</strain>
    </source>
</reference>
<dbReference type="InterPro" id="IPR007988">
    <property type="entry name" value="Sperm_Ag_11A_B"/>
</dbReference>
<protein>
    <recommendedName>
        <fullName evidence="8">Beta-defensin-like domain-containing protein</fullName>
    </recommendedName>
</protein>
<evidence type="ECO:0000313" key="10">
    <source>
        <dbReference type="Proteomes" id="UP000007646"/>
    </source>
</evidence>
<dbReference type="PANTHER" id="PTHR14081:SF3">
    <property type="entry name" value="SPERM-ASSOCIATED ANTIGEN 11A"/>
    <property type="match status" value="1"/>
</dbReference>
<dbReference type="GO" id="GO:0005576">
    <property type="term" value="C:extracellular region"/>
    <property type="evidence" value="ECO:0007669"/>
    <property type="project" value="UniProtKB-SubCell"/>
</dbReference>
<dbReference type="AlphaFoldDB" id="G3UAJ5"/>
<evidence type="ECO:0000259" key="8">
    <source>
        <dbReference type="Pfam" id="PF00711"/>
    </source>
</evidence>
<keyword evidence="5" id="KW-0211">Defensin</keyword>
<accession>G3UAJ5</accession>
<evidence type="ECO:0000256" key="7">
    <source>
        <dbReference type="ARBA" id="ARBA00045473"/>
    </source>
</evidence>
<dbReference type="Ensembl" id="ENSLAFT00000037364.1">
    <property type="protein sequence ID" value="ENSLAFP00000024853.1"/>
    <property type="gene ID" value="ENSLAFG00000027291.1"/>
</dbReference>
<dbReference type="eggNOG" id="ENOG502TDUZ">
    <property type="taxonomic scope" value="Eukaryota"/>
</dbReference>
<evidence type="ECO:0000256" key="5">
    <source>
        <dbReference type="ARBA" id="ARBA00022940"/>
    </source>
</evidence>
<feature type="domain" description="Beta-defensin-like" evidence="8">
    <location>
        <begin position="30"/>
        <end position="62"/>
    </location>
</feature>
<dbReference type="GO" id="GO:0061844">
    <property type="term" value="P:antimicrobial humoral immune response mediated by antimicrobial peptide"/>
    <property type="evidence" value="ECO:0007669"/>
    <property type="project" value="TreeGrafter"/>
</dbReference>
<organism evidence="9 10">
    <name type="scientific">Loxodonta africana</name>
    <name type="common">African elephant</name>
    <dbReference type="NCBI Taxonomy" id="9785"/>
    <lineage>
        <taxon>Eukaryota</taxon>
        <taxon>Metazoa</taxon>
        <taxon>Chordata</taxon>
        <taxon>Craniata</taxon>
        <taxon>Vertebrata</taxon>
        <taxon>Euteleostomi</taxon>
        <taxon>Mammalia</taxon>
        <taxon>Eutheria</taxon>
        <taxon>Afrotheria</taxon>
        <taxon>Proboscidea</taxon>
        <taxon>Elephantidae</taxon>
        <taxon>Loxodonta</taxon>
    </lineage>
</organism>
<dbReference type="SUPFAM" id="SSF57392">
    <property type="entry name" value="Defensin-like"/>
    <property type="match status" value="1"/>
</dbReference>
<evidence type="ECO:0000256" key="6">
    <source>
        <dbReference type="ARBA" id="ARBA00023022"/>
    </source>
</evidence>
<evidence type="ECO:0000256" key="1">
    <source>
        <dbReference type="ARBA" id="ARBA00004613"/>
    </source>
</evidence>
<dbReference type="Proteomes" id="UP000007646">
    <property type="component" value="Unassembled WGS sequence"/>
</dbReference>
<reference evidence="9 10" key="1">
    <citation type="submission" date="2009-06" db="EMBL/GenBank/DDBJ databases">
        <title>The Genome Sequence of Loxodonta africana (African elephant).</title>
        <authorList>
            <person name="Di Palma F."/>
            <person name="Heiman D."/>
            <person name="Young S."/>
            <person name="Johnson J."/>
            <person name="Lander E.S."/>
            <person name="Lindblad-Toh K."/>
        </authorList>
    </citation>
    <scope>NUCLEOTIDE SEQUENCE [LARGE SCALE GENOMIC DNA]</scope>
    <source>
        <strain evidence="9 10">Isolate ISIS603380</strain>
    </source>
</reference>
<evidence type="ECO:0000313" key="9">
    <source>
        <dbReference type="Ensembl" id="ENSLAFP00000024853.1"/>
    </source>
</evidence>
<dbReference type="Pfam" id="PF00711">
    <property type="entry name" value="Defensin_beta"/>
    <property type="match status" value="1"/>
</dbReference>
<dbReference type="PANTHER" id="PTHR14081">
    <property type="entry name" value="SPERM-ASSOCIATED ANTIGEN 11A-RELATED-RELATED"/>
    <property type="match status" value="1"/>
</dbReference>
<keyword evidence="10" id="KW-1185">Reference proteome</keyword>
<reference evidence="9" key="2">
    <citation type="submission" date="2025-08" db="UniProtKB">
        <authorList>
            <consortium name="Ensembl"/>
        </authorList>
    </citation>
    <scope>IDENTIFICATION</scope>
    <source>
        <strain evidence="9">Isolate ISIS603380</strain>
    </source>
</reference>
<dbReference type="GeneTree" id="ENSGT00940000161432"/>
<name>G3UAJ5_LOXAF</name>
<dbReference type="InParanoid" id="G3UAJ5"/>
<comment type="function">
    <text evidence="7">Has antimicrobial activity against E.coli. Plays a role in the defense response in the male reproductive tract, contributing to sperm maturation, storage and protection.</text>
</comment>
<dbReference type="InterPro" id="IPR001855">
    <property type="entry name" value="Defensin_beta-like"/>
</dbReference>
<sequence length="75" mass="8687">QLLRHATPEYRLGPLPRSVQGDIPPGIRNTICLLQHGTCRLFFCHYGEKKGDICSEPWNRCCTTEDDKKRESRDE</sequence>
<evidence type="ECO:0000256" key="4">
    <source>
        <dbReference type="ARBA" id="ARBA00022729"/>
    </source>
</evidence>